<reference evidence="2" key="1">
    <citation type="submission" date="2023-03" db="EMBL/GenBank/DDBJ databases">
        <title>Actinorhabdospora filicis NBRC 111898.</title>
        <authorList>
            <person name="Ichikawa N."/>
            <person name="Sato H."/>
            <person name="Tonouchi N."/>
        </authorList>
    </citation>
    <scope>NUCLEOTIDE SEQUENCE</scope>
    <source>
        <strain evidence="2">NBRC 111898</strain>
    </source>
</reference>
<keyword evidence="1" id="KW-0812">Transmembrane</keyword>
<dbReference type="RefSeq" id="WP_285663175.1">
    <property type="nucleotide sequence ID" value="NZ_BSTX01000002.1"/>
</dbReference>
<proteinExistence type="predicted"/>
<keyword evidence="1" id="KW-1133">Transmembrane helix</keyword>
<keyword evidence="1" id="KW-0472">Membrane</keyword>
<protein>
    <submittedName>
        <fullName evidence="2">Uncharacterized protein</fullName>
    </submittedName>
</protein>
<gene>
    <name evidence="2" type="ORF">Afil01_28030</name>
</gene>
<evidence type="ECO:0000313" key="2">
    <source>
        <dbReference type="EMBL" id="GLZ77996.1"/>
    </source>
</evidence>
<evidence type="ECO:0000256" key="1">
    <source>
        <dbReference type="SAM" id="Phobius"/>
    </source>
</evidence>
<accession>A0A9W6SNT6</accession>
<evidence type="ECO:0000313" key="3">
    <source>
        <dbReference type="Proteomes" id="UP001165079"/>
    </source>
</evidence>
<dbReference type="EMBL" id="BSTX01000002">
    <property type="protein sequence ID" value="GLZ77996.1"/>
    <property type="molecule type" value="Genomic_DNA"/>
</dbReference>
<sequence length="200" mass="22122">MHPVPAAEAVWSRHGGRRHALRLLLGVALFAVLTLLLVNAFRTGDFEQTAEKVIGGVMTCGCALLCLGCAYAAATLPRRAHLLPGVAVDATGVWWLREGRLQVTLWDEIGGVGVGYLRAPRLSDSLRIKENYALEVYLRHERPDLAAWHVDEPPQGPRLRYVLLAGGDRRALETAVGRFAPGRWIGEYERRWTRLGPLGK</sequence>
<name>A0A9W6SNT6_9ACTN</name>
<dbReference type="Proteomes" id="UP001165079">
    <property type="component" value="Unassembled WGS sequence"/>
</dbReference>
<comment type="caution">
    <text evidence="2">The sequence shown here is derived from an EMBL/GenBank/DDBJ whole genome shotgun (WGS) entry which is preliminary data.</text>
</comment>
<keyword evidence="3" id="KW-1185">Reference proteome</keyword>
<dbReference type="AlphaFoldDB" id="A0A9W6SNT6"/>
<feature type="transmembrane region" description="Helical" evidence="1">
    <location>
        <begin position="53"/>
        <end position="74"/>
    </location>
</feature>
<feature type="transmembrane region" description="Helical" evidence="1">
    <location>
        <begin position="21"/>
        <end position="41"/>
    </location>
</feature>
<organism evidence="2 3">
    <name type="scientific">Actinorhabdospora filicis</name>
    <dbReference type="NCBI Taxonomy" id="1785913"/>
    <lineage>
        <taxon>Bacteria</taxon>
        <taxon>Bacillati</taxon>
        <taxon>Actinomycetota</taxon>
        <taxon>Actinomycetes</taxon>
        <taxon>Micromonosporales</taxon>
        <taxon>Micromonosporaceae</taxon>
        <taxon>Actinorhabdospora</taxon>
    </lineage>
</organism>